<dbReference type="AlphaFoldDB" id="A0A660SAJ0"/>
<dbReference type="EMBL" id="QNBC01000010">
    <property type="protein sequence ID" value="RKX67808.1"/>
    <property type="molecule type" value="Genomic_DNA"/>
</dbReference>
<sequence length="190" mass="20898">MAVKSILLCGVGGQGILLASDIISDVLMVNNFDVKKSEVHGMSQRGGAVVSTVRFGDKVYSPITGIGDVDYILAFERLEALRNLDKLKKDGIILVNDYRINPLPVATAVMEYPDNILETIKKTVPNVVTINAFDMAKGLGNIKVMNTIMIGRLAKTIDLPKEIWLQVIKRRVPAKAIDINIKAFEKAYNL</sequence>
<comment type="caution">
    <text evidence="3">The sequence shown here is derived from an EMBL/GenBank/DDBJ whole genome shotgun (WGS) entry which is preliminary data.</text>
</comment>
<evidence type="ECO:0000313" key="3">
    <source>
        <dbReference type="EMBL" id="RKX67808.1"/>
    </source>
</evidence>
<dbReference type="Proteomes" id="UP000282321">
    <property type="component" value="Unassembled WGS sequence"/>
</dbReference>
<evidence type="ECO:0000259" key="2">
    <source>
        <dbReference type="Pfam" id="PF01558"/>
    </source>
</evidence>
<dbReference type="InterPro" id="IPR002869">
    <property type="entry name" value="Pyrv_flavodox_OxRed_cen"/>
</dbReference>
<dbReference type="GO" id="GO:0016903">
    <property type="term" value="F:oxidoreductase activity, acting on the aldehyde or oxo group of donors"/>
    <property type="evidence" value="ECO:0007669"/>
    <property type="project" value="InterPro"/>
</dbReference>
<proteinExistence type="predicted"/>
<keyword evidence="1" id="KW-0560">Oxidoreductase</keyword>
<accession>A0A660SAJ0</accession>
<dbReference type="Pfam" id="PF01558">
    <property type="entry name" value="POR"/>
    <property type="match status" value="1"/>
</dbReference>
<dbReference type="SUPFAM" id="SSF53323">
    <property type="entry name" value="Pyruvate-ferredoxin oxidoreductase, PFOR, domain III"/>
    <property type="match status" value="1"/>
</dbReference>
<dbReference type="NCBIfam" id="NF005325">
    <property type="entry name" value="PRK06853.1-5"/>
    <property type="match status" value="1"/>
</dbReference>
<organism evidence="3 4">
    <name type="scientific">candidate division TA06 bacterium</name>
    <dbReference type="NCBI Taxonomy" id="2250710"/>
    <lineage>
        <taxon>Bacteria</taxon>
        <taxon>Bacteria division TA06</taxon>
    </lineage>
</organism>
<dbReference type="PANTHER" id="PTHR43854">
    <property type="entry name" value="INDOLEPYRUVATE OXIDOREDUCTASE SUBUNIT IORB"/>
    <property type="match status" value="1"/>
</dbReference>
<evidence type="ECO:0000256" key="1">
    <source>
        <dbReference type="ARBA" id="ARBA00023002"/>
    </source>
</evidence>
<dbReference type="Gene3D" id="3.40.920.10">
    <property type="entry name" value="Pyruvate-ferredoxin oxidoreductase, PFOR, domain III"/>
    <property type="match status" value="1"/>
</dbReference>
<reference evidence="3 4" key="1">
    <citation type="submission" date="2018-06" db="EMBL/GenBank/DDBJ databases">
        <title>Extensive metabolic versatility and redundancy in microbially diverse, dynamic hydrothermal sediments.</title>
        <authorList>
            <person name="Dombrowski N."/>
            <person name="Teske A."/>
            <person name="Baker B.J."/>
        </authorList>
    </citation>
    <scope>NUCLEOTIDE SEQUENCE [LARGE SCALE GENOMIC DNA]</scope>
    <source>
        <strain evidence="3">B35_G9</strain>
    </source>
</reference>
<protein>
    <submittedName>
        <fullName evidence="3">Indolepyruvate oxidoreductase subunit beta</fullName>
    </submittedName>
</protein>
<dbReference type="PANTHER" id="PTHR43854:SF1">
    <property type="entry name" value="INDOLEPYRUVATE OXIDOREDUCTASE SUBUNIT IORB"/>
    <property type="match status" value="1"/>
</dbReference>
<dbReference type="InterPro" id="IPR019752">
    <property type="entry name" value="Pyrv/ketoisovalerate_OxRed_cat"/>
</dbReference>
<keyword evidence="3" id="KW-0670">Pyruvate</keyword>
<name>A0A660SAJ0_UNCT6</name>
<evidence type="ECO:0000313" key="4">
    <source>
        <dbReference type="Proteomes" id="UP000282321"/>
    </source>
</evidence>
<feature type="domain" description="Pyruvate/ketoisovalerate oxidoreductase catalytic" evidence="2">
    <location>
        <begin position="12"/>
        <end position="188"/>
    </location>
</feature>
<gene>
    <name evidence="3" type="ORF">DRP44_01445</name>
</gene>
<dbReference type="InterPro" id="IPR052198">
    <property type="entry name" value="IorB_Oxidoreductase"/>
</dbReference>